<dbReference type="InterPro" id="IPR007396">
    <property type="entry name" value="TR_PAI2-type"/>
</dbReference>
<dbReference type="PANTHER" id="PTHR35802:SF1">
    <property type="entry name" value="PROTEASE SYNTHASE AND SPORULATION PROTEIN PAI 2"/>
    <property type="match status" value="1"/>
</dbReference>
<keyword evidence="2" id="KW-1185">Reference proteome</keyword>
<protein>
    <submittedName>
        <fullName evidence="1">FMN-binding negative transcriptional regulator</fullName>
    </submittedName>
</protein>
<dbReference type="AlphaFoldDB" id="A0A545TQT5"/>
<dbReference type="PANTHER" id="PTHR35802">
    <property type="entry name" value="PROTEASE SYNTHASE AND SPORULATION PROTEIN PAI 2"/>
    <property type="match status" value="1"/>
</dbReference>
<accession>A0A545TQT5</accession>
<evidence type="ECO:0000313" key="2">
    <source>
        <dbReference type="Proteomes" id="UP000315252"/>
    </source>
</evidence>
<organism evidence="1 2">
    <name type="scientific">Denitrobaculum tricleocarpae</name>
    <dbReference type="NCBI Taxonomy" id="2591009"/>
    <lineage>
        <taxon>Bacteria</taxon>
        <taxon>Pseudomonadati</taxon>
        <taxon>Pseudomonadota</taxon>
        <taxon>Alphaproteobacteria</taxon>
        <taxon>Rhodospirillales</taxon>
        <taxon>Rhodospirillaceae</taxon>
        <taxon>Denitrobaculum</taxon>
    </lineage>
</organism>
<dbReference type="OrthoDB" id="9794948at2"/>
<dbReference type="SUPFAM" id="SSF50475">
    <property type="entry name" value="FMN-binding split barrel"/>
    <property type="match status" value="1"/>
</dbReference>
<dbReference type="Gene3D" id="2.30.110.10">
    <property type="entry name" value="Electron Transport, Fmn-binding Protein, Chain A"/>
    <property type="match status" value="1"/>
</dbReference>
<dbReference type="PIRSF" id="PIRSF010372">
    <property type="entry name" value="PaiB"/>
    <property type="match status" value="1"/>
</dbReference>
<dbReference type="EMBL" id="VHSH01000004">
    <property type="protein sequence ID" value="TQV79584.1"/>
    <property type="molecule type" value="Genomic_DNA"/>
</dbReference>
<name>A0A545TQT5_9PROT</name>
<sequence length="212" mass="23706">MFVPESFALTDPEEIRRTIVEHDFGLLVIGGSHAAPTAAHLPFLLDETAGPKGRLLGHMARPNRQWRDLEAMSGGGEVLVVFQGPHSYISPAWYGPEAKAVPTWNYTAVHVYGRPQILRAPAEVMDLLEKLVEKQESLQEQPWTLDRLERRFVEGMSRGIVCFEILITRVEAKAKLSQNKAPEMQRNAIEVLAERDTDARAIAGLMARNLAE</sequence>
<dbReference type="RefSeq" id="WP_142896765.1">
    <property type="nucleotide sequence ID" value="NZ_ML660055.1"/>
</dbReference>
<reference evidence="1 2" key="1">
    <citation type="submission" date="2019-06" db="EMBL/GenBank/DDBJ databases">
        <title>Whole genome sequence for Rhodospirillaceae sp. R148.</title>
        <authorList>
            <person name="Wang G."/>
        </authorList>
    </citation>
    <scope>NUCLEOTIDE SEQUENCE [LARGE SCALE GENOMIC DNA]</scope>
    <source>
        <strain evidence="1 2">R148</strain>
    </source>
</reference>
<dbReference type="InterPro" id="IPR012349">
    <property type="entry name" value="Split_barrel_FMN-bd"/>
</dbReference>
<dbReference type="Pfam" id="PF04299">
    <property type="entry name" value="FMN_bind_2"/>
    <property type="match status" value="1"/>
</dbReference>
<gene>
    <name evidence="1" type="ORF">FKG95_12715</name>
</gene>
<dbReference type="Proteomes" id="UP000315252">
    <property type="component" value="Unassembled WGS sequence"/>
</dbReference>
<evidence type="ECO:0000313" key="1">
    <source>
        <dbReference type="EMBL" id="TQV79584.1"/>
    </source>
</evidence>
<comment type="caution">
    <text evidence="1">The sequence shown here is derived from an EMBL/GenBank/DDBJ whole genome shotgun (WGS) entry which is preliminary data.</text>
</comment>
<proteinExistence type="predicted"/>